<name>A0A7T7WL93_9GAMM</name>
<evidence type="ECO:0000313" key="1">
    <source>
        <dbReference type="EMBL" id="QQN89550.1"/>
    </source>
</evidence>
<accession>A0A7T7WL93</accession>
<dbReference type="AlphaFoldDB" id="A0A7T7WL93"/>
<reference evidence="1 2" key="1">
    <citation type="submission" date="2020-08" db="EMBL/GenBank/DDBJ databases">
        <title>Emergence of ISAba1-mediated novel tet(X) in Acinetobacter variabilis from a chicken farm.</title>
        <authorList>
            <person name="Peng K."/>
            <person name="Li R."/>
        </authorList>
    </citation>
    <scope>NUCLEOTIDE SEQUENCE [LARGE SCALE GENOMIC DNA]</scope>
    <source>
        <strain evidence="1 2">XM9F202-2</strain>
    </source>
</reference>
<organism evidence="1 2">
    <name type="scientific">Acinetobacter variabilis</name>
    <dbReference type="NCBI Taxonomy" id="70346"/>
    <lineage>
        <taxon>Bacteria</taxon>
        <taxon>Pseudomonadati</taxon>
        <taxon>Pseudomonadota</taxon>
        <taxon>Gammaproteobacteria</taxon>
        <taxon>Moraxellales</taxon>
        <taxon>Moraxellaceae</taxon>
        <taxon>Acinetobacter</taxon>
    </lineage>
</organism>
<gene>
    <name evidence="1" type="ORF">IAQ69_08715</name>
</gene>
<evidence type="ECO:0000313" key="2">
    <source>
        <dbReference type="Proteomes" id="UP000596079"/>
    </source>
</evidence>
<proteinExistence type="predicted"/>
<protein>
    <submittedName>
        <fullName evidence="1">Uncharacterized protein</fullName>
    </submittedName>
</protein>
<dbReference type="Proteomes" id="UP000596079">
    <property type="component" value="Chromosome"/>
</dbReference>
<dbReference type="EMBL" id="CP060811">
    <property type="protein sequence ID" value="QQN89550.1"/>
    <property type="molecule type" value="Genomic_DNA"/>
</dbReference>
<sequence length="115" mass="12855">MIAIGILGLSVSAWAKPLSQAEFKAQTKQKYDELELKLAVLNSSVDRREHPALMIAKACEYATGLKQLKYLSEQNLHLATAQDEFRFVSTLDNQFTQSLQDLGTTYETGCVSQKK</sequence>